<gene>
    <name evidence="3" type="ORF">TRITD_2Bv1G135550</name>
</gene>
<feature type="region of interest" description="Disordered" evidence="1">
    <location>
        <begin position="478"/>
        <end position="515"/>
    </location>
</feature>
<dbReference type="Proteomes" id="UP000324705">
    <property type="component" value="Chromosome 2B"/>
</dbReference>
<dbReference type="Gene3D" id="1.25.10.10">
    <property type="entry name" value="Leucine-rich Repeat Variant"/>
    <property type="match status" value="1"/>
</dbReference>
<dbReference type="PANTHER" id="PTHR10997">
    <property type="entry name" value="IMPORTIN-7, 8, 11"/>
    <property type="match status" value="1"/>
</dbReference>
<feature type="compositionally biased region" description="Acidic residues" evidence="1">
    <location>
        <begin position="483"/>
        <end position="515"/>
    </location>
</feature>
<feature type="region of interest" description="Disordered" evidence="1">
    <location>
        <begin position="530"/>
        <end position="555"/>
    </location>
</feature>
<dbReference type="Gramene" id="TRITD2Bv1G135550.19">
    <property type="protein sequence ID" value="TRITD2Bv1G135550.19"/>
    <property type="gene ID" value="TRITD2Bv1G135550"/>
</dbReference>
<evidence type="ECO:0000313" key="4">
    <source>
        <dbReference type="Proteomes" id="UP000324705"/>
    </source>
</evidence>
<dbReference type="SUPFAM" id="SSF48371">
    <property type="entry name" value="ARM repeat"/>
    <property type="match status" value="1"/>
</dbReference>
<sequence length="621" mass="70846">MTMTKCYGIRYNEASIEVKPYRQKDGALLAIGTLCDRLKQTDPYKAELERMLVQHVFPEFSSHVGHLRAKAAWVAGQYAHITFSDQDNFRKAMHCVISGLRDPELPVRVDSVFALRSFVEACKDLDEIRPILPQLLDEFFKLMGEVENEDLVFTLETIVDRFGEEMAPYALGLCQSLAAAFWRCMASSEADDEIEDSGALAAVGCLRALSTILESISSLPHLFIQIEPTLLPILRRMLTSDGQDVYEEVLEIVSYLTFYSPTISLDMWSLWPLMMEALNDWAIDFFENILVPLDNYISRGTEHFVSCKDPDYQQSLWKGLSSVMTDQNMEDSDIVPAPKLIEVFFQNCKGQVDHWVEPYLRLTIDRLRRAEKPYLKSLLVQVIANVFYYNPSFTLAMLHKLGVATEIFNLWFVMLQQVKKSGKRVNFKREHDKKVCCLGLTSLIGLPANHIPAEALERIFKATLELLVAYKEQVAESKRQNDAADDDVDEFDADEEENEEDEDDGEMGVDDEDQDEVNSLNIQKLVQARGFQLHDEDDDDDDSDDDFSDDEELQTPIDEVDPFIFFVGTIQAVQASDPARFQSLMQTLDFHYQALANGVAQHAEERKVEIEKEKLEKANAQ</sequence>
<dbReference type="GO" id="GO:0006606">
    <property type="term" value="P:protein import into nucleus"/>
    <property type="evidence" value="ECO:0007669"/>
    <property type="project" value="TreeGrafter"/>
</dbReference>
<organism evidence="3 4">
    <name type="scientific">Triticum turgidum subsp. durum</name>
    <name type="common">Durum wheat</name>
    <name type="synonym">Triticum durum</name>
    <dbReference type="NCBI Taxonomy" id="4567"/>
    <lineage>
        <taxon>Eukaryota</taxon>
        <taxon>Viridiplantae</taxon>
        <taxon>Streptophyta</taxon>
        <taxon>Embryophyta</taxon>
        <taxon>Tracheophyta</taxon>
        <taxon>Spermatophyta</taxon>
        <taxon>Magnoliopsida</taxon>
        <taxon>Liliopsida</taxon>
        <taxon>Poales</taxon>
        <taxon>Poaceae</taxon>
        <taxon>BOP clade</taxon>
        <taxon>Pooideae</taxon>
        <taxon>Triticodae</taxon>
        <taxon>Triticeae</taxon>
        <taxon>Triticinae</taxon>
        <taxon>Triticum</taxon>
    </lineage>
</organism>
<dbReference type="GO" id="GO:0005635">
    <property type="term" value="C:nuclear envelope"/>
    <property type="evidence" value="ECO:0007669"/>
    <property type="project" value="TreeGrafter"/>
</dbReference>
<dbReference type="EMBL" id="LT934114">
    <property type="protein sequence ID" value="VAH46970.1"/>
    <property type="molecule type" value="Genomic_DNA"/>
</dbReference>
<dbReference type="PANTHER" id="PTHR10997:SF61">
    <property type="entry name" value="OS04G0337201 PROTEIN"/>
    <property type="match status" value="1"/>
</dbReference>
<protein>
    <recommendedName>
        <fullName evidence="2">Importin-7/11-like TPR repeats domain-containing protein</fullName>
    </recommendedName>
</protein>
<keyword evidence="4" id="KW-1185">Reference proteome</keyword>
<dbReference type="AlphaFoldDB" id="A0A9R1RMC8"/>
<dbReference type="InterPro" id="IPR011989">
    <property type="entry name" value="ARM-like"/>
</dbReference>
<evidence type="ECO:0000256" key="1">
    <source>
        <dbReference type="SAM" id="MobiDB-lite"/>
    </source>
</evidence>
<dbReference type="Pfam" id="PF25758">
    <property type="entry name" value="TPR_IPO11"/>
    <property type="match status" value="1"/>
</dbReference>
<dbReference type="InterPro" id="IPR016024">
    <property type="entry name" value="ARM-type_fold"/>
</dbReference>
<reference evidence="3 4" key="1">
    <citation type="submission" date="2017-09" db="EMBL/GenBank/DDBJ databases">
        <authorList>
            <consortium name="International Durum Wheat Genome Sequencing Consortium (IDWGSC)"/>
            <person name="Milanesi L."/>
        </authorList>
    </citation>
    <scope>NUCLEOTIDE SEQUENCE [LARGE SCALE GENOMIC DNA]</scope>
    <source>
        <strain evidence="4">cv. Svevo</strain>
    </source>
</reference>
<proteinExistence type="predicted"/>
<dbReference type="InterPro" id="IPR058669">
    <property type="entry name" value="TPR_IPO7/11-like"/>
</dbReference>
<feature type="compositionally biased region" description="Acidic residues" evidence="1">
    <location>
        <begin position="535"/>
        <end position="555"/>
    </location>
</feature>
<feature type="domain" description="Importin-7/11-like TPR repeats" evidence="2">
    <location>
        <begin position="215"/>
        <end position="529"/>
    </location>
</feature>
<accession>A0A9R1RMC8</accession>
<evidence type="ECO:0000259" key="2">
    <source>
        <dbReference type="Pfam" id="PF25758"/>
    </source>
</evidence>
<dbReference type="GO" id="GO:0005829">
    <property type="term" value="C:cytosol"/>
    <property type="evidence" value="ECO:0007669"/>
    <property type="project" value="TreeGrafter"/>
</dbReference>
<evidence type="ECO:0000313" key="3">
    <source>
        <dbReference type="EMBL" id="VAH46970.1"/>
    </source>
</evidence>
<name>A0A9R1RMC8_TRITD</name>